<dbReference type="InterPro" id="IPR016040">
    <property type="entry name" value="NAD(P)-bd_dom"/>
</dbReference>
<dbReference type="Gene3D" id="3.40.50.720">
    <property type="entry name" value="NAD(P)-binding Rossmann-like Domain"/>
    <property type="match status" value="1"/>
</dbReference>
<comment type="caution">
    <text evidence="2">The sequence shown here is derived from an EMBL/GenBank/DDBJ whole genome shotgun (WGS) entry which is preliminary data.</text>
</comment>
<dbReference type="Proteomes" id="UP000295680">
    <property type="component" value="Unassembled WGS sequence"/>
</dbReference>
<proteinExistence type="predicted"/>
<gene>
    <name evidence="2" type="ORF">EV192_1011537</name>
</gene>
<dbReference type="RefSeq" id="WP_132112352.1">
    <property type="nucleotide sequence ID" value="NZ_SLWS01000001.1"/>
</dbReference>
<accession>A0A4R2KH30</accession>
<organism evidence="2 3">
    <name type="scientific">Actinocrispum wychmicini</name>
    <dbReference type="NCBI Taxonomy" id="1213861"/>
    <lineage>
        <taxon>Bacteria</taxon>
        <taxon>Bacillati</taxon>
        <taxon>Actinomycetota</taxon>
        <taxon>Actinomycetes</taxon>
        <taxon>Pseudonocardiales</taxon>
        <taxon>Pseudonocardiaceae</taxon>
        <taxon>Actinocrispum</taxon>
    </lineage>
</organism>
<name>A0A4R2KH30_9PSEU</name>
<keyword evidence="3" id="KW-1185">Reference proteome</keyword>
<dbReference type="Gene3D" id="3.90.25.10">
    <property type="entry name" value="UDP-galactose 4-epimerase, domain 1"/>
    <property type="match status" value="1"/>
</dbReference>
<protein>
    <submittedName>
        <fullName evidence="2">Uncharacterized protein YbjT (DUF2867 family)</fullName>
    </submittedName>
</protein>
<dbReference type="PANTHER" id="PTHR43162">
    <property type="match status" value="1"/>
</dbReference>
<evidence type="ECO:0000313" key="3">
    <source>
        <dbReference type="Proteomes" id="UP000295680"/>
    </source>
</evidence>
<sequence length="269" mass="28600">MTILVTGATGKVGRQAVAQLVAQGAEVRALVRTPATARLPDGVDVVAGDLTDVDSVRAAATGADKVFLVWPFFTVDTLPAVLEVLPRRVVYLSSEGGAKWADDAEALIRAAGLQWTFLRPTGFAGNLLEFAAEIKTSGVVRAPFAKLARPYIHEYDMAAVGVRALTEDGHVGRSYSLSGPELVTQLDAVQTIGDVIGRALRFEELTPEQGKQRMRDAGWPPTLLTAAFDGWAGMVAEPEPITSTVADVTGRPAKSVREWAIDNAASFTV</sequence>
<dbReference type="EMBL" id="SLWS01000001">
    <property type="protein sequence ID" value="TCO65745.1"/>
    <property type="molecule type" value="Genomic_DNA"/>
</dbReference>
<evidence type="ECO:0000259" key="1">
    <source>
        <dbReference type="Pfam" id="PF13460"/>
    </source>
</evidence>
<dbReference type="InterPro" id="IPR036291">
    <property type="entry name" value="NAD(P)-bd_dom_sf"/>
</dbReference>
<dbReference type="InterPro" id="IPR051604">
    <property type="entry name" value="Ergot_Alk_Oxidoreductase"/>
</dbReference>
<feature type="domain" description="NAD(P)-binding" evidence="1">
    <location>
        <begin position="7"/>
        <end position="68"/>
    </location>
</feature>
<dbReference type="SUPFAM" id="SSF51735">
    <property type="entry name" value="NAD(P)-binding Rossmann-fold domains"/>
    <property type="match status" value="1"/>
</dbReference>
<reference evidence="2 3" key="1">
    <citation type="submission" date="2019-03" db="EMBL/GenBank/DDBJ databases">
        <title>Genomic Encyclopedia of Type Strains, Phase IV (KMG-IV): sequencing the most valuable type-strain genomes for metagenomic binning, comparative biology and taxonomic classification.</title>
        <authorList>
            <person name="Goeker M."/>
        </authorList>
    </citation>
    <scope>NUCLEOTIDE SEQUENCE [LARGE SCALE GENOMIC DNA]</scope>
    <source>
        <strain evidence="2 3">DSM 45934</strain>
    </source>
</reference>
<dbReference type="OrthoDB" id="3207931at2"/>
<dbReference type="Pfam" id="PF13460">
    <property type="entry name" value="NAD_binding_10"/>
    <property type="match status" value="1"/>
</dbReference>
<evidence type="ECO:0000313" key="2">
    <source>
        <dbReference type="EMBL" id="TCO65745.1"/>
    </source>
</evidence>
<dbReference type="AlphaFoldDB" id="A0A4R2KH30"/>
<dbReference type="PANTHER" id="PTHR43162:SF1">
    <property type="entry name" value="PRESTALK A DIFFERENTIATION PROTEIN A"/>
    <property type="match status" value="1"/>
</dbReference>